<name>A0A9W7Y8B9_9FUNG</name>
<reference evidence="8" key="1">
    <citation type="submission" date="2022-07" db="EMBL/GenBank/DDBJ databases">
        <title>Phylogenomic reconstructions and comparative analyses of Kickxellomycotina fungi.</title>
        <authorList>
            <person name="Reynolds N.K."/>
            <person name="Stajich J.E."/>
            <person name="Barry K."/>
            <person name="Grigoriev I.V."/>
            <person name="Crous P."/>
            <person name="Smith M.E."/>
        </authorList>
    </citation>
    <scope>NUCLEOTIDE SEQUENCE</scope>
    <source>
        <strain evidence="8">BCRC 34381</strain>
    </source>
</reference>
<dbReference type="EMBL" id="JANBOI010001103">
    <property type="protein sequence ID" value="KAJ1727424.1"/>
    <property type="molecule type" value="Genomic_DNA"/>
</dbReference>
<proteinExistence type="predicted"/>
<evidence type="ECO:0000313" key="8">
    <source>
        <dbReference type="EMBL" id="KAJ1727424.1"/>
    </source>
</evidence>
<evidence type="ECO:0000256" key="4">
    <source>
        <dbReference type="PROSITE-ProRule" id="PRU00175"/>
    </source>
</evidence>
<dbReference type="Gene3D" id="3.30.40.10">
    <property type="entry name" value="Zinc/RING finger domain, C3HC4 (zinc finger)"/>
    <property type="match status" value="1"/>
</dbReference>
<dbReference type="InterPro" id="IPR013083">
    <property type="entry name" value="Znf_RING/FYVE/PHD"/>
</dbReference>
<dbReference type="Pfam" id="PF13923">
    <property type="entry name" value="zf-C3HC4_2"/>
    <property type="match status" value="1"/>
</dbReference>
<evidence type="ECO:0000256" key="5">
    <source>
        <dbReference type="SAM" id="Coils"/>
    </source>
</evidence>
<keyword evidence="9" id="KW-1185">Reference proteome</keyword>
<evidence type="ECO:0000256" key="6">
    <source>
        <dbReference type="SAM" id="MobiDB-lite"/>
    </source>
</evidence>
<dbReference type="SMART" id="SM00184">
    <property type="entry name" value="RING"/>
    <property type="match status" value="1"/>
</dbReference>
<feature type="region of interest" description="Disordered" evidence="6">
    <location>
        <begin position="220"/>
        <end position="246"/>
    </location>
</feature>
<dbReference type="InterPro" id="IPR017907">
    <property type="entry name" value="Znf_RING_CS"/>
</dbReference>
<comment type="caution">
    <text evidence="8">The sequence shown here is derived from an EMBL/GenBank/DDBJ whole genome shotgun (WGS) entry which is preliminary data.</text>
</comment>
<dbReference type="AlphaFoldDB" id="A0A9W7Y8B9"/>
<keyword evidence="3" id="KW-0862">Zinc</keyword>
<feature type="compositionally biased region" description="Low complexity" evidence="6">
    <location>
        <begin position="325"/>
        <end position="356"/>
    </location>
</feature>
<dbReference type="PANTHER" id="PTHR23041">
    <property type="entry name" value="RING FINGER DOMAIN-CONTAINING"/>
    <property type="match status" value="1"/>
</dbReference>
<protein>
    <submittedName>
        <fullName evidence="8">E3 ubiquitin ligase</fullName>
    </submittedName>
</protein>
<keyword evidence="2 4" id="KW-0863">Zinc-finger</keyword>
<evidence type="ECO:0000259" key="7">
    <source>
        <dbReference type="PROSITE" id="PS50089"/>
    </source>
</evidence>
<accession>A0A9W7Y8B9</accession>
<feature type="region of interest" description="Disordered" evidence="6">
    <location>
        <begin position="271"/>
        <end position="290"/>
    </location>
</feature>
<evidence type="ECO:0000256" key="3">
    <source>
        <dbReference type="ARBA" id="ARBA00022833"/>
    </source>
</evidence>
<evidence type="ECO:0000313" key="9">
    <source>
        <dbReference type="Proteomes" id="UP001143981"/>
    </source>
</evidence>
<feature type="coiled-coil region" evidence="5">
    <location>
        <begin position="45"/>
        <end position="72"/>
    </location>
</feature>
<feature type="region of interest" description="Disordered" evidence="6">
    <location>
        <begin position="1"/>
        <end position="42"/>
    </location>
</feature>
<dbReference type="PROSITE" id="PS00518">
    <property type="entry name" value="ZF_RING_1"/>
    <property type="match status" value="1"/>
</dbReference>
<dbReference type="PANTHER" id="PTHR23041:SF78">
    <property type="entry name" value="E3 UBIQUITIN-PROTEIN LIGASE RNF4"/>
    <property type="match status" value="1"/>
</dbReference>
<dbReference type="InterPro" id="IPR047134">
    <property type="entry name" value="RNF4"/>
</dbReference>
<dbReference type="SUPFAM" id="SSF57850">
    <property type="entry name" value="RING/U-box"/>
    <property type="match status" value="1"/>
</dbReference>
<feature type="compositionally biased region" description="Low complexity" evidence="6">
    <location>
        <begin position="28"/>
        <end position="42"/>
    </location>
</feature>
<keyword evidence="1" id="KW-0479">Metal-binding</keyword>
<dbReference type="OrthoDB" id="6105938at2759"/>
<feature type="compositionally biased region" description="Acidic residues" evidence="6">
    <location>
        <begin position="463"/>
        <end position="475"/>
    </location>
</feature>
<feature type="region of interest" description="Disordered" evidence="6">
    <location>
        <begin position="463"/>
        <end position="494"/>
    </location>
</feature>
<gene>
    <name evidence="8" type="primary">PSH1</name>
    <name evidence="8" type="ORF">LPJ61_004576</name>
</gene>
<dbReference type="InterPro" id="IPR001841">
    <property type="entry name" value="Znf_RING"/>
</dbReference>
<dbReference type="PROSITE" id="PS50089">
    <property type="entry name" value="ZF_RING_2"/>
    <property type="match status" value="1"/>
</dbReference>
<dbReference type="Proteomes" id="UP001143981">
    <property type="component" value="Unassembled WGS sequence"/>
</dbReference>
<feature type="domain" description="RING-type" evidence="7">
    <location>
        <begin position="89"/>
        <end position="127"/>
    </location>
</feature>
<organism evidence="8 9">
    <name type="scientific">Coemansia biformis</name>
    <dbReference type="NCBI Taxonomy" id="1286918"/>
    <lineage>
        <taxon>Eukaryota</taxon>
        <taxon>Fungi</taxon>
        <taxon>Fungi incertae sedis</taxon>
        <taxon>Zoopagomycota</taxon>
        <taxon>Kickxellomycotina</taxon>
        <taxon>Kickxellomycetes</taxon>
        <taxon>Kickxellales</taxon>
        <taxon>Kickxellaceae</taxon>
        <taxon>Coemansia</taxon>
    </lineage>
</organism>
<keyword evidence="5" id="KW-0175">Coiled coil</keyword>
<dbReference type="GO" id="GO:0008270">
    <property type="term" value="F:zinc ion binding"/>
    <property type="evidence" value="ECO:0007669"/>
    <property type="project" value="UniProtKB-KW"/>
</dbReference>
<feature type="region of interest" description="Disordered" evidence="6">
    <location>
        <begin position="305"/>
        <end position="444"/>
    </location>
</feature>
<evidence type="ECO:0000256" key="1">
    <source>
        <dbReference type="ARBA" id="ARBA00022723"/>
    </source>
</evidence>
<evidence type="ECO:0000256" key="2">
    <source>
        <dbReference type="ARBA" id="ARBA00022771"/>
    </source>
</evidence>
<sequence>MYDDDDMCSDDGMYSDDGMRSNTGASCNTDSDTDSNTDSSTSSVYEMLDRELQELEEKVSSMEAEMVVQRAEQLVADKRFAQIAEALQCSICLDTLAQPYSLVCGHTFCQECLLQWLAQSKQCPTCRAPVSQQPSAAFAVQDVIRCLGSQDAGSDPPAGSRQLDASPWAHLFPPAGARTRRPGFAVCSVCSRSTLDGGPCVNCAIDGLYRSIANRVGSSHAGAATPARQPQQIRMSQLARRPPHDMLSSVDRLLESARSLGSAFTSPAASRASSVHAAPEQPSLQQPHVRPRAELYARLSAVGFGSRAPLPQQSGRPRRAPSPSPSQSLEPQSSPSLSPPDSLFDPADLVGGRRSGPPVPPAEPDARHALGGIASFMGSADAADESWPSGHYSRRPHGAPGATPPGNASRAEYIMHNGYEPTRRVRVRSPSPRPSPAAAPGSRRAYALHSRNLLNNYMLQLDDGDSTADEADEEAAWGRLAGSSHASGDLPPALPRRLRSLAQSLADARRAWDN</sequence>